<proteinExistence type="predicted"/>
<dbReference type="PANTHER" id="PTHR10344">
    <property type="entry name" value="THYMIDYLATE KINASE"/>
    <property type="match status" value="1"/>
</dbReference>
<dbReference type="InterPro" id="IPR027417">
    <property type="entry name" value="P-loop_NTPase"/>
</dbReference>
<comment type="caution">
    <text evidence="8">The sequence shown here is derived from an EMBL/GenBank/DDBJ whole genome shotgun (WGS) entry which is preliminary data.</text>
</comment>
<evidence type="ECO:0000256" key="3">
    <source>
        <dbReference type="ARBA" id="ARBA00022679"/>
    </source>
</evidence>
<dbReference type="GO" id="GO:0006233">
    <property type="term" value="P:dTDP biosynthetic process"/>
    <property type="evidence" value="ECO:0007669"/>
    <property type="project" value="InterPro"/>
</dbReference>
<dbReference type="EC" id="2.7.4.9" evidence="2"/>
<gene>
    <name evidence="8" type="ORF">LUZ62_038286</name>
</gene>
<dbReference type="Gene3D" id="3.40.50.300">
    <property type="entry name" value="P-loop containing nucleotide triphosphate hydrolases"/>
    <property type="match status" value="1"/>
</dbReference>
<evidence type="ECO:0000313" key="9">
    <source>
        <dbReference type="Proteomes" id="UP001140206"/>
    </source>
</evidence>
<dbReference type="Proteomes" id="UP001140206">
    <property type="component" value="Chromosome 2"/>
</dbReference>
<evidence type="ECO:0000256" key="4">
    <source>
        <dbReference type="ARBA" id="ARBA00022727"/>
    </source>
</evidence>
<evidence type="ECO:0000313" key="8">
    <source>
        <dbReference type="EMBL" id="KAJ4787040.1"/>
    </source>
</evidence>
<evidence type="ECO:0000256" key="1">
    <source>
        <dbReference type="ARBA" id="ARBA00004992"/>
    </source>
</evidence>
<keyword evidence="4" id="KW-0545">Nucleotide biosynthesis</keyword>
<dbReference type="GO" id="GO:0006227">
    <property type="term" value="P:dUDP biosynthetic process"/>
    <property type="evidence" value="ECO:0007669"/>
    <property type="project" value="TreeGrafter"/>
</dbReference>
<evidence type="ECO:0000256" key="7">
    <source>
        <dbReference type="ARBA" id="ARBA00022840"/>
    </source>
</evidence>
<dbReference type="AlphaFoldDB" id="A0AAV8F061"/>
<dbReference type="PROSITE" id="PS01331">
    <property type="entry name" value="THYMIDYLATE_KINASE"/>
    <property type="match status" value="1"/>
</dbReference>
<dbReference type="GO" id="GO:0006235">
    <property type="term" value="P:dTTP biosynthetic process"/>
    <property type="evidence" value="ECO:0007669"/>
    <property type="project" value="TreeGrafter"/>
</dbReference>
<evidence type="ECO:0000256" key="5">
    <source>
        <dbReference type="ARBA" id="ARBA00022741"/>
    </source>
</evidence>
<dbReference type="GO" id="GO:0005739">
    <property type="term" value="C:mitochondrion"/>
    <property type="evidence" value="ECO:0007669"/>
    <property type="project" value="TreeGrafter"/>
</dbReference>
<accession>A0AAV8F061</accession>
<evidence type="ECO:0000256" key="6">
    <source>
        <dbReference type="ARBA" id="ARBA00022777"/>
    </source>
</evidence>
<dbReference type="EMBL" id="JAMFTS010000002">
    <property type="protein sequence ID" value="KAJ4787040.1"/>
    <property type="molecule type" value="Genomic_DNA"/>
</dbReference>
<dbReference type="PANTHER" id="PTHR10344:SF1">
    <property type="entry name" value="THYMIDYLATE KINASE"/>
    <property type="match status" value="1"/>
</dbReference>
<dbReference type="InterPro" id="IPR018095">
    <property type="entry name" value="Thymidylate_kin_CS"/>
</dbReference>
<dbReference type="GO" id="GO:0004798">
    <property type="term" value="F:dTMP kinase activity"/>
    <property type="evidence" value="ECO:0007669"/>
    <property type="project" value="UniProtKB-EC"/>
</dbReference>
<keyword evidence="3" id="KW-0808">Transferase</keyword>
<keyword evidence="5" id="KW-0547">Nucleotide-binding</keyword>
<dbReference type="GO" id="GO:0005634">
    <property type="term" value="C:nucleus"/>
    <property type="evidence" value="ECO:0007669"/>
    <property type="project" value="TreeGrafter"/>
</dbReference>
<comment type="pathway">
    <text evidence="1">Pyrimidine metabolism; dTTP biosynthesis.</text>
</comment>
<keyword evidence="9" id="KW-1185">Reference proteome</keyword>
<dbReference type="GO" id="GO:0004550">
    <property type="term" value="F:nucleoside diphosphate kinase activity"/>
    <property type="evidence" value="ECO:0007669"/>
    <property type="project" value="TreeGrafter"/>
</dbReference>
<reference evidence="8" key="1">
    <citation type="submission" date="2022-08" db="EMBL/GenBank/DDBJ databases">
        <authorList>
            <person name="Marques A."/>
        </authorList>
    </citation>
    <scope>NUCLEOTIDE SEQUENCE</scope>
    <source>
        <strain evidence="8">RhyPub2mFocal</strain>
        <tissue evidence="8">Leaves</tissue>
    </source>
</reference>
<protein>
    <recommendedName>
        <fullName evidence="2">dTMP kinase</fullName>
        <ecNumber evidence="2">2.7.4.9</ecNumber>
    </recommendedName>
</protein>
<sequence length="119" mass="13980">MKREFDLLLAFRSLMEMKLKSGTTLIVDRYSYSGVAFSAAKGLNLQWCKKAAERVQRGMRSWSSKRKFKHIITPFVILIERSLMVALRWKLWEKLRELAMNCILKYQNGKPPVNLWLGN</sequence>
<name>A0AAV8F061_9POAL</name>
<dbReference type="GO" id="GO:0005524">
    <property type="term" value="F:ATP binding"/>
    <property type="evidence" value="ECO:0007669"/>
    <property type="project" value="UniProtKB-KW"/>
</dbReference>
<keyword evidence="7" id="KW-0067">ATP-binding</keyword>
<organism evidence="8 9">
    <name type="scientific">Rhynchospora pubera</name>
    <dbReference type="NCBI Taxonomy" id="906938"/>
    <lineage>
        <taxon>Eukaryota</taxon>
        <taxon>Viridiplantae</taxon>
        <taxon>Streptophyta</taxon>
        <taxon>Embryophyta</taxon>
        <taxon>Tracheophyta</taxon>
        <taxon>Spermatophyta</taxon>
        <taxon>Magnoliopsida</taxon>
        <taxon>Liliopsida</taxon>
        <taxon>Poales</taxon>
        <taxon>Cyperaceae</taxon>
        <taxon>Cyperoideae</taxon>
        <taxon>Rhynchosporeae</taxon>
        <taxon>Rhynchospora</taxon>
    </lineage>
</organism>
<dbReference type="GO" id="GO:0005829">
    <property type="term" value="C:cytosol"/>
    <property type="evidence" value="ECO:0007669"/>
    <property type="project" value="TreeGrafter"/>
</dbReference>
<keyword evidence="6 8" id="KW-0418">Kinase</keyword>
<evidence type="ECO:0000256" key="2">
    <source>
        <dbReference type="ARBA" id="ARBA00012980"/>
    </source>
</evidence>